<reference evidence="2 3" key="1">
    <citation type="submission" date="2023-07" db="EMBL/GenBank/DDBJ databases">
        <title>Genomic Encyclopedia of Type Strains, Phase IV (KMG-IV): sequencing the most valuable type-strain genomes for metagenomic binning, comparative biology and taxonomic classification.</title>
        <authorList>
            <person name="Goeker M."/>
        </authorList>
    </citation>
    <scope>NUCLEOTIDE SEQUENCE [LARGE SCALE GENOMIC DNA]</scope>
    <source>
        <strain evidence="2 3">DSM 1112</strain>
    </source>
</reference>
<evidence type="ECO:0000256" key="1">
    <source>
        <dbReference type="SAM" id="Phobius"/>
    </source>
</evidence>
<feature type="transmembrane region" description="Helical" evidence="1">
    <location>
        <begin position="59"/>
        <end position="79"/>
    </location>
</feature>
<keyword evidence="1" id="KW-0812">Transmembrane</keyword>
<feature type="transmembrane region" description="Helical" evidence="1">
    <location>
        <begin position="91"/>
        <end position="109"/>
    </location>
</feature>
<evidence type="ECO:0000313" key="3">
    <source>
        <dbReference type="Proteomes" id="UP001230207"/>
    </source>
</evidence>
<keyword evidence="3" id="KW-1185">Reference proteome</keyword>
<accession>A0ABU0BUQ5</accession>
<comment type="caution">
    <text evidence="2">The sequence shown here is derived from an EMBL/GenBank/DDBJ whole genome shotgun (WGS) entry which is preliminary data.</text>
</comment>
<dbReference type="EMBL" id="JAUSVF010000001">
    <property type="protein sequence ID" value="MDQ0321975.1"/>
    <property type="molecule type" value="Genomic_DNA"/>
</dbReference>
<evidence type="ECO:0000313" key="2">
    <source>
        <dbReference type="EMBL" id="MDQ0321975.1"/>
    </source>
</evidence>
<dbReference type="InterPro" id="IPR017015">
    <property type="entry name" value="UCP033367_VanZ"/>
</dbReference>
<feature type="transmembrane region" description="Helical" evidence="1">
    <location>
        <begin position="9"/>
        <end position="27"/>
    </location>
</feature>
<proteinExistence type="predicted"/>
<sequence length="118" mass="13000">MTKSFFKIFSWLLIAAVVFVTISPIGLRPHTLITVSFDRALAFALIGCAFALGYPNRWLSLCVFLIVAAFGIEVMQYWAPTRHPHFADASVKAAGAIFGMVIGKAALIIRRQKLTRTA</sequence>
<dbReference type="Proteomes" id="UP001230207">
    <property type="component" value="Unassembled WGS sequence"/>
</dbReference>
<organism evidence="2 3">
    <name type="scientific">Pararhizobium capsulatum DSM 1112</name>
    <dbReference type="NCBI Taxonomy" id="1121113"/>
    <lineage>
        <taxon>Bacteria</taxon>
        <taxon>Pseudomonadati</taxon>
        <taxon>Pseudomonadota</taxon>
        <taxon>Alphaproteobacteria</taxon>
        <taxon>Hyphomicrobiales</taxon>
        <taxon>Rhizobiaceae</taxon>
        <taxon>Rhizobium/Agrobacterium group</taxon>
        <taxon>Pararhizobium</taxon>
    </lineage>
</organism>
<feature type="transmembrane region" description="Helical" evidence="1">
    <location>
        <begin position="33"/>
        <end position="52"/>
    </location>
</feature>
<name>A0ABU0BUQ5_9HYPH</name>
<protein>
    <submittedName>
        <fullName evidence="2">VanZ family protein</fullName>
    </submittedName>
</protein>
<keyword evidence="1" id="KW-0472">Membrane</keyword>
<keyword evidence="1" id="KW-1133">Transmembrane helix</keyword>
<dbReference type="RefSeq" id="WP_307233021.1">
    <property type="nucleotide sequence ID" value="NZ_JAUSVF010000001.1"/>
</dbReference>
<dbReference type="PIRSF" id="PIRSF033367">
    <property type="entry name" value="UCP033367_VanZ"/>
    <property type="match status" value="1"/>
</dbReference>
<gene>
    <name evidence="2" type="ORF">QO002_004113</name>
</gene>